<dbReference type="Gene3D" id="2.60.40.10">
    <property type="entry name" value="Immunoglobulins"/>
    <property type="match status" value="1"/>
</dbReference>
<dbReference type="GO" id="GO:0033173">
    <property type="term" value="P:calcineurin-NFAT signaling cascade"/>
    <property type="evidence" value="ECO:0007669"/>
    <property type="project" value="TreeGrafter"/>
</dbReference>
<dbReference type="GO" id="GO:0000981">
    <property type="term" value="F:DNA-binding transcription factor activity, RNA polymerase II-specific"/>
    <property type="evidence" value="ECO:0007669"/>
    <property type="project" value="TreeGrafter"/>
</dbReference>
<protein>
    <submittedName>
        <fullName evidence="3">Nuclear factor of activated T-cells, cytoplasmic 3</fullName>
    </submittedName>
</protein>
<dbReference type="GO" id="GO:0009653">
    <property type="term" value="P:anatomical structure morphogenesis"/>
    <property type="evidence" value="ECO:0007669"/>
    <property type="project" value="UniProtKB-ARBA"/>
</dbReference>
<dbReference type="PROSITE" id="PS50254">
    <property type="entry name" value="REL_2"/>
    <property type="match status" value="1"/>
</dbReference>
<feature type="compositionally biased region" description="Pro residues" evidence="1">
    <location>
        <begin position="1"/>
        <end position="10"/>
    </location>
</feature>
<dbReference type="GO" id="GO:0007399">
    <property type="term" value="P:nervous system development"/>
    <property type="evidence" value="ECO:0007669"/>
    <property type="project" value="UniProtKB-ARBA"/>
</dbReference>
<feature type="compositionally biased region" description="Low complexity" evidence="1">
    <location>
        <begin position="512"/>
        <end position="538"/>
    </location>
</feature>
<feature type="region of interest" description="Disordered" evidence="1">
    <location>
        <begin position="1"/>
        <end position="23"/>
    </location>
</feature>
<dbReference type="AlphaFoldDB" id="A0A556TZQ2"/>
<dbReference type="InterPro" id="IPR008967">
    <property type="entry name" value="p53-like_TF_DNA-bd_sf"/>
</dbReference>
<name>A0A556TZQ2_BAGYA</name>
<evidence type="ECO:0000313" key="4">
    <source>
        <dbReference type="Proteomes" id="UP000319801"/>
    </source>
</evidence>
<dbReference type="InterPro" id="IPR014756">
    <property type="entry name" value="Ig_E-set"/>
</dbReference>
<feature type="compositionally biased region" description="Pro residues" evidence="1">
    <location>
        <begin position="539"/>
        <end position="549"/>
    </location>
</feature>
<dbReference type="EMBL" id="VCAZ01000032">
    <property type="protein sequence ID" value="TSL47674.1"/>
    <property type="molecule type" value="Genomic_DNA"/>
</dbReference>
<dbReference type="OrthoDB" id="5346094at2759"/>
<dbReference type="InterPro" id="IPR008366">
    <property type="entry name" value="NFAT"/>
</dbReference>
<dbReference type="Proteomes" id="UP000319801">
    <property type="component" value="Unassembled WGS sequence"/>
</dbReference>
<dbReference type="GO" id="GO:0000978">
    <property type="term" value="F:RNA polymerase II cis-regulatory region sequence-specific DNA binding"/>
    <property type="evidence" value="ECO:0007669"/>
    <property type="project" value="TreeGrafter"/>
</dbReference>
<dbReference type="SUPFAM" id="SSF49417">
    <property type="entry name" value="p53-like transcription factors"/>
    <property type="match status" value="1"/>
</dbReference>
<evidence type="ECO:0000256" key="1">
    <source>
        <dbReference type="SAM" id="MobiDB-lite"/>
    </source>
</evidence>
<reference evidence="3 4" key="1">
    <citation type="journal article" date="2019" name="Genome Biol. Evol.">
        <title>Whole-Genome Sequencing of the Giant Devil Catfish, Bagarius yarrelli.</title>
        <authorList>
            <person name="Jiang W."/>
            <person name="Lv Y."/>
            <person name="Cheng L."/>
            <person name="Yang K."/>
            <person name="Chao B."/>
            <person name="Wang X."/>
            <person name="Li Y."/>
            <person name="Pan X."/>
            <person name="You X."/>
            <person name="Zhang Y."/>
            <person name="Yang J."/>
            <person name="Li J."/>
            <person name="Zhang X."/>
            <person name="Liu S."/>
            <person name="Sun C."/>
            <person name="Yang J."/>
            <person name="Shi Q."/>
        </authorList>
    </citation>
    <scope>NUCLEOTIDE SEQUENCE [LARGE SCALE GENOMIC DNA]</scope>
    <source>
        <strain evidence="3">JWS20170419001</strain>
        <tissue evidence="3">Muscle</tissue>
    </source>
</reference>
<sequence>MGILPSPPLPNHRAGMHSPPPRRALVREFSGTYESLPARSVQVSESRVLECPSIQITTISPEEDFTPEGSTYWDRDRLYLPLLDPYSYRDSSMGPGSLSPSPASSPSSRGWLSPASSCDSLLVEDEELSEASTHFCLSPSSRPTSPGGKKRRNSPLPSPSHSRRGSYSEEHVQILDTGDSVPQSQGLIELNIPQKTRKTSLEQVSSRDVELEQVPASNTSCPPSDLGQLRKEPPMMGMDYLSFDQFELRMEVQPRPHHRAHYETEGSRGAVKASPGGHPVVKLMGYAEHQPLSLQVFVGTADDRSIRPHPFYQIHRVTGKMVGTASQESMQAGTKLLEIPLNPETNMTALTHLPLAPPLGPPGRVLALQVASQPIECSQRSAQELPTIESISITSCLVDGGAELLVNGSNFLPTSRVLFMERGSVLCKEEDPLLSRSSLLLLDGIMPLCPPPHPPEYPYTAPGGYQEEFCPPAEASEDRVPVNECDPSFQSLELGFSELLPPLYPPQPWPDSPYLSSSPSPSHSSSISPFPSSPISTSPLPPPVLPHGPPAYHQESHVTFSGAPSMQHITLDEVNEFIGEDIRMFHTESRPA</sequence>
<dbReference type="InterPro" id="IPR013783">
    <property type="entry name" value="Ig-like_fold"/>
</dbReference>
<evidence type="ECO:0000259" key="2">
    <source>
        <dbReference type="PROSITE" id="PS50254"/>
    </source>
</evidence>
<feature type="region of interest" description="Disordered" evidence="1">
    <location>
        <begin position="511"/>
        <end position="557"/>
    </location>
</feature>
<dbReference type="PANTHER" id="PTHR12533:SF11">
    <property type="entry name" value="NUCLEAR FACTOR OF ACTIVATED T-CELLS, CYTOPLASMIC 4"/>
    <property type="match status" value="1"/>
</dbReference>
<dbReference type="InterPro" id="IPR011539">
    <property type="entry name" value="RHD_DNA_bind_dom"/>
</dbReference>
<proteinExistence type="predicted"/>
<dbReference type="GO" id="GO:0005667">
    <property type="term" value="C:transcription regulator complex"/>
    <property type="evidence" value="ECO:0007669"/>
    <property type="project" value="TreeGrafter"/>
</dbReference>
<keyword evidence="4" id="KW-1185">Reference proteome</keyword>
<comment type="caution">
    <text evidence="3">The sequence shown here is derived from an EMBL/GenBank/DDBJ whole genome shotgun (WGS) entry which is preliminary data.</text>
</comment>
<feature type="domain" description="RHD" evidence="2">
    <location>
        <begin position="230"/>
        <end position="349"/>
    </location>
</feature>
<gene>
    <name evidence="3" type="ORF">Baya_7255</name>
</gene>
<accession>A0A556TZQ2</accession>
<dbReference type="SUPFAM" id="SSF81296">
    <property type="entry name" value="E set domains"/>
    <property type="match status" value="1"/>
</dbReference>
<organism evidence="3 4">
    <name type="scientific">Bagarius yarrelli</name>
    <name type="common">Goonch</name>
    <name type="synonym">Bagrus yarrelli</name>
    <dbReference type="NCBI Taxonomy" id="175774"/>
    <lineage>
        <taxon>Eukaryota</taxon>
        <taxon>Metazoa</taxon>
        <taxon>Chordata</taxon>
        <taxon>Craniata</taxon>
        <taxon>Vertebrata</taxon>
        <taxon>Euteleostomi</taxon>
        <taxon>Actinopterygii</taxon>
        <taxon>Neopterygii</taxon>
        <taxon>Teleostei</taxon>
        <taxon>Ostariophysi</taxon>
        <taxon>Siluriformes</taxon>
        <taxon>Sisoridae</taxon>
        <taxon>Sisorinae</taxon>
        <taxon>Bagarius</taxon>
    </lineage>
</organism>
<evidence type="ECO:0000313" key="3">
    <source>
        <dbReference type="EMBL" id="TSL47674.1"/>
    </source>
</evidence>
<dbReference type="InterPro" id="IPR037059">
    <property type="entry name" value="RHD_DNA_bind_dom_sf"/>
</dbReference>
<feature type="region of interest" description="Disordered" evidence="1">
    <location>
        <begin position="91"/>
        <end position="111"/>
    </location>
</feature>
<dbReference type="Gene3D" id="2.60.40.340">
    <property type="entry name" value="Rel homology domain (RHD), DNA-binding domain"/>
    <property type="match status" value="1"/>
</dbReference>
<dbReference type="PANTHER" id="PTHR12533">
    <property type="entry name" value="NFAT"/>
    <property type="match status" value="1"/>
</dbReference>
<dbReference type="Pfam" id="PF00554">
    <property type="entry name" value="RHD_DNA_bind"/>
    <property type="match status" value="1"/>
</dbReference>
<feature type="region of interest" description="Disordered" evidence="1">
    <location>
        <begin position="132"/>
        <end position="233"/>
    </location>
</feature>
<dbReference type="GO" id="GO:0060429">
    <property type="term" value="P:epithelium development"/>
    <property type="evidence" value="ECO:0007669"/>
    <property type="project" value="UniProtKB-ARBA"/>
</dbReference>